<dbReference type="OMA" id="TTDYGFM"/>
<keyword evidence="4" id="KW-0645">Protease</keyword>
<dbReference type="RefSeq" id="XP_018018850.1">
    <property type="nucleotide sequence ID" value="XM_018163361.2"/>
</dbReference>
<evidence type="ECO:0000313" key="7">
    <source>
        <dbReference type="Proteomes" id="UP000694843"/>
    </source>
</evidence>
<dbReference type="OrthoDB" id="6368789at2759"/>
<dbReference type="PANTHER" id="PTHR24252">
    <property type="entry name" value="ACROSIN-RELATED"/>
    <property type="match status" value="1"/>
</dbReference>
<dbReference type="PROSITE" id="PS50240">
    <property type="entry name" value="TRYPSIN_DOM"/>
    <property type="match status" value="1"/>
</dbReference>
<dbReference type="InterPro" id="IPR033116">
    <property type="entry name" value="TRYPSIN_SER"/>
</dbReference>
<keyword evidence="2" id="KW-0964">Secreted</keyword>
<dbReference type="PRINTS" id="PR00722">
    <property type="entry name" value="CHYMOTRYPSIN"/>
</dbReference>
<keyword evidence="4" id="KW-0378">Hydrolase</keyword>
<dbReference type="Pfam" id="PF00089">
    <property type="entry name" value="Trypsin"/>
    <property type="match status" value="1"/>
</dbReference>
<gene>
    <name evidence="8" type="primary">LOC108675360</name>
</gene>
<dbReference type="PANTHER" id="PTHR24252:SF7">
    <property type="entry name" value="HYALIN"/>
    <property type="match status" value="1"/>
</dbReference>
<dbReference type="InterPro" id="IPR009003">
    <property type="entry name" value="Peptidase_S1_PA"/>
</dbReference>
<dbReference type="SMART" id="SM00020">
    <property type="entry name" value="Tryp_SPc"/>
    <property type="match status" value="1"/>
</dbReference>
<keyword evidence="4" id="KW-0720">Serine protease</keyword>
<sequence length="321" mass="34891">MPLPATWWMLTVSAVALMYVAPASLSALESKGNDDGEVMLNTSKAGGARAQFNRTCKCGKKFTRIVGGTETYRHEYPWQAALVQTATGEQFCGGSLITNQHILTAAHCLQGFGAEDVVVHLRDHNLTNPSETNLVERNVTTIYTHHLYDPVTNNNDIAIIHLNKTVRISARLLPVCLPSSALPQYGNKEAVVTGWGATSSGGPSSSTLLEVTVPVLTQKHCQQRTGYQPSEITSRMLCAGAAGLDSCQGDSGGPLVHLDKGQRYDQIGIVSFGRSCGLENFPGVYTRVNKFLRWIEKRTLDGVYCAGFSFPTEIPSLKFRL</sequence>
<comment type="subcellular location">
    <subcellularLocation>
        <location evidence="1">Secreted</location>
    </subcellularLocation>
</comment>
<dbReference type="Gene3D" id="2.40.10.10">
    <property type="entry name" value="Trypsin-like serine proteases"/>
    <property type="match status" value="1"/>
</dbReference>
<dbReference type="GO" id="GO:0004252">
    <property type="term" value="F:serine-type endopeptidase activity"/>
    <property type="evidence" value="ECO:0007669"/>
    <property type="project" value="InterPro"/>
</dbReference>
<dbReference type="CDD" id="cd00190">
    <property type="entry name" value="Tryp_SPc"/>
    <property type="match status" value="1"/>
</dbReference>
<dbReference type="InterPro" id="IPR001254">
    <property type="entry name" value="Trypsin_dom"/>
</dbReference>
<evidence type="ECO:0000256" key="2">
    <source>
        <dbReference type="ARBA" id="ARBA00022525"/>
    </source>
</evidence>
<dbReference type="PROSITE" id="PS00135">
    <property type="entry name" value="TRYPSIN_SER"/>
    <property type="match status" value="1"/>
</dbReference>
<dbReference type="GeneID" id="108675360"/>
<dbReference type="GO" id="GO:0006508">
    <property type="term" value="P:proteolysis"/>
    <property type="evidence" value="ECO:0007669"/>
    <property type="project" value="UniProtKB-KW"/>
</dbReference>
<name>A0A8B7NYS0_HYAAZ</name>
<dbReference type="InterPro" id="IPR001314">
    <property type="entry name" value="Peptidase_S1A"/>
</dbReference>
<evidence type="ECO:0000256" key="1">
    <source>
        <dbReference type="ARBA" id="ARBA00004613"/>
    </source>
</evidence>
<dbReference type="Proteomes" id="UP000694843">
    <property type="component" value="Unplaced"/>
</dbReference>
<evidence type="ECO:0000259" key="6">
    <source>
        <dbReference type="PROSITE" id="PS50240"/>
    </source>
</evidence>
<proteinExistence type="predicted"/>
<reference evidence="8" key="1">
    <citation type="submission" date="2025-08" db="UniProtKB">
        <authorList>
            <consortium name="RefSeq"/>
        </authorList>
    </citation>
    <scope>IDENTIFICATION</scope>
    <source>
        <tissue evidence="8">Whole organism</tissue>
    </source>
</reference>
<organism evidence="7 8">
    <name type="scientific">Hyalella azteca</name>
    <name type="common">Amphipod</name>
    <dbReference type="NCBI Taxonomy" id="294128"/>
    <lineage>
        <taxon>Eukaryota</taxon>
        <taxon>Metazoa</taxon>
        <taxon>Ecdysozoa</taxon>
        <taxon>Arthropoda</taxon>
        <taxon>Crustacea</taxon>
        <taxon>Multicrustacea</taxon>
        <taxon>Malacostraca</taxon>
        <taxon>Eumalacostraca</taxon>
        <taxon>Peracarida</taxon>
        <taxon>Amphipoda</taxon>
        <taxon>Senticaudata</taxon>
        <taxon>Talitrida</taxon>
        <taxon>Talitroidea</taxon>
        <taxon>Hyalellidae</taxon>
        <taxon>Hyalella</taxon>
    </lineage>
</organism>
<evidence type="ECO:0000256" key="4">
    <source>
        <dbReference type="RuleBase" id="RU363034"/>
    </source>
</evidence>
<dbReference type="KEGG" id="hazt:108675360"/>
<feature type="chain" id="PRO_5034999725" evidence="5">
    <location>
        <begin position="27"/>
        <end position="321"/>
    </location>
</feature>
<feature type="domain" description="Peptidase S1" evidence="6">
    <location>
        <begin position="65"/>
        <end position="300"/>
    </location>
</feature>
<evidence type="ECO:0000256" key="3">
    <source>
        <dbReference type="ARBA" id="ARBA00023157"/>
    </source>
</evidence>
<protein>
    <submittedName>
        <fullName evidence="8">Proclotting enzyme isoform X1</fullName>
    </submittedName>
</protein>
<dbReference type="AlphaFoldDB" id="A0A8B7NYS0"/>
<dbReference type="FunFam" id="2.40.10.10:FF:000038">
    <property type="entry name" value="Serine protease"/>
    <property type="match status" value="1"/>
</dbReference>
<keyword evidence="5" id="KW-0732">Signal</keyword>
<dbReference type="InterPro" id="IPR018114">
    <property type="entry name" value="TRYPSIN_HIS"/>
</dbReference>
<accession>A0A8B7NYS0</accession>
<dbReference type="SUPFAM" id="SSF50494">
    <property type="entry name" value="Trypsin-like serine proteases"/>
    <property type="match status" value="1"/>
</dbReference>
<keyword evidence="7" id="KW-1185">Reference proteome</keyword>
<evidence type="ECO:0000313" key="8">
    <source>
        <dbReference type="RefSeq" id="XP_018018850.1"/>
    </source>
</evidence>
<dbReference type="GO" id="GO:0005576">
    <property type="term" value="C:extracellular region"/>
    <property type="evidence" value="ECO:0007669"/>
    <property type="project" value="UniProtKB-SubCell"/>
</dbReference>
<dbReference type="InterPro" id="IPR043504">
    <property type="entry name" value="Peptidase_S1_PA_chymotrypsin"/>
</dbReference>
<evidence type="ECO:0000256" key="5">
    <source>
        <dbReference type="SAM" id="SignalP"/>
    </source>
</evidence>
<dbReference type="PROSITE" id="PS00134">
    <property type="entry name" value="TRYPSIN_HIS"/>
    <property type="match status" value="1"/>
</dbReference>
<keyword evidence="3" id="KW-1015">Disulfide bond</keyword>
<feature type="signal peptide" evidence="5">
    <location>
        <begin position="1"/>
        <end position="26"/>
    </location>
</feature>